<keyword evidence="4 8" id="KW-0812">Transmembrane</keyword>
<evidence type="ECO:0000313" key="13">
    <source>
        <dbReference type="Proteomes" id="UP000015101"/>
    </source>
</evidence>
<proteinExistence type="inferred from homology"/>
<dbReference type="RefSeq" id="XP_009015829.1">
    <property type="nucleotide sequence ID" value="XM_009017581.1"/>
</dbReference>
<evidence type="ECO:0000256" key="1">
    <source>
        <dbReference type="ARBA" id="ARBA00004141"/>
    </source>
</evidence>
<evidence type="ECO:0000256" key="2">
    <source>
        <dbReference type="ARBA" id="ARBA00008873"/>
    </source>
</evidence>
<dbReference type="Pfam" id="PF16916">
    <property type="entry name" value="ZT_dimer"/>
    <property type="match status" value="1"/>
</dbReference>
<feature type="transmembrane region" description="Helical" evidence="8">
    <location>
        <begin position="244"/>
        <end position="261"/>
    </location>
</feature>
<feature type="domain" description="Cation efflux protein cytoplasmic" evidence="10">
    <location>
        <begin position="274"/>
        <end position="346"/>
    </location>
</feature>
<dbReference type="InterPro" id="IPR027470">
    <property type="entry name" value="Cation_efflux_CTD"/>
</dbReference>
<dbReference type="GO" id="GO:0006882">
    <property type="term" value="P:intracellular zinc ion homeostasis"/>
    <property type="evidence" value="ECO:0000318"/>
    <property type="project" value="GO_Central"/>
</dbReference>
<dbReference type="InterPro" id="IPR058533">
    <property type="entry name" value="Cation_efflux_TM"/>
</dbReference>
<evidence type="ECO:0000259" key="10">
    <source>
        <dbReference type="Pfam" id="PF16916"/>
    </source>
</evidence>
<evidence type="ECO:0000256" key="5">
    <source>
        <dbReference type="ARBA" id="ARBA00022833"/>
    </source>
</evidence>
<keyword evidence="6 8" id="KW-1133">Transmembrane helix</keyword>
<dbReference type="GO" id="GO:0005385">
    <property type="term" value="F:zinc ion transmembrane transporter activity"/>
    <property type="evidence" value="ECO:0000318"/>
    <property type="project" value="GO_Central"/>
</dbReference>
<reference evidence="13" key="1">
    <citation type="submission" date="2012-12" db="EMBL/GenBank/DDBJ databases">
        <authorList>
            <person name="Hellsten U."/>
            <person name="Grimwood J."/>
            <person name="Chapman J.A."/>
            <person name="Shapiro H."/>
            <person name="Aerts A."/>
            <person name="Otillar R.P."/>
            <person name="Terry A.Y."/>
            <person name="Boore J.L."/>
            <person name="Simakov O."/>
            <person name="Marletaz F."/>
            <person name="Cho S.-J."/>
            <person name="Edsinger-Gonzales E."/>
            <person name="Havlak P."/>
            <person name="Kuo D.-H."/>
            <person name="Larsson T."/>
            <person name="Lv J."/>
            <person name="Arendt D."/>
            <person name="Savage R."/>
            <person name="Osoegawa K."/>
            <person name="de Jong P."/>
            <person name="Lindberg D.R."/>
            <person name="Seaver E.C."/>
            <person name="Weisblat D.A."/>
            <person name="Putnam N.H."/>
            <person name="Grigoriev I.V."/>
            <person name="Rokhsar D.S."/>
        </authorList>
    </citation>
    <scope>NUCLEOTIDE SEQUENCE</scope>
</reference>
<feature type="transmembrane region" description="Helical" evidence="8">
    <location>
        <begin position="12"/>
        <end position="31"/>
    </location>
</feature>
<feature type="transmembrane region" description="Helical" evidence="8">
    <location>
        <begin position="82"/>
        <end position="103"/>
    </location>
</feature>
<feature type="domain" description="Cation efflux protein transmembrane" evidence="9">
    <location>
        <begin position="15"/>
        <end position="269"/>
    </location>
</feature>
<dbReference type="Proteomes" id="UP000015101">
    <property type="component" value="Unassembled WGS sequence"/>
</dbReference>
<dbReference type="CTD" id="20197462"/>
<dbReference type="EMBL" id="KB096324">
    <property type="protein sequence ID" value="ESO06461.1"/>
    <property type="molecule type" value="Genomic_DNA"/>
</dbReference>
<dbReference type="GeneID" id="20197462"/>
<evidence type="ECO:0000256" key="8">
    <source>
        <dbReference type="SAM" id="Phobius"/>
    </source>
</evidence>
<dbReference type="GO" id="GO:0016020">
    <property type="term" value="C:membrane"/>
    <property type="evidence" value="ECO:0000318"/>
    <property type="project" value="GO_Central"/>
</dbReference>
<evidence type="ECO:0000259" key="9">
    <source>
        <dbReference type="Pfam" id="PF01545"/>
    </source>
</evidence>
<dbReference type="GO" id="GO:0071577">
    <property type="term" value="P:zinc ion transmembrane transport"/>
    <property type="evidence" value="ECO:0000318"/>
    <property type="project" value="GO_Central"/>
</dbReference>
<dbReference type="InterPro" id="IPR002524">
    <property type="entry name" value="Cation_efflux"/>
</dbReference>
<keyword evidence="13" id="KW-1185">Reference proteome</keyword>
<reference evidence="11 13" key="2">
    <citation type="journal article" date="2013" name="Nature">
        <title>Insights into bilaterian evolution from three spiralian genomes.</title>
        <authorList>
            <person name="Simakov O."/>
            <person name="Marletaz F."/>
            <person name="Cho S.J."/>
            <person name="Edsinger-Gonzales E."/>
            <person name="Havlak P."/>
            <person name="Hellsten U."/>
            <person name="Kuo D.H."/>
            <person name="Larsson T."/>
            <person name="Lv J."/>
            <person name="Arendt D."/>
            <person name="Savage R."/>
            <person name="Osoegawa K."/>
            <person name="de Jong P."/>
            <person name="Grimwood J."/>
            <person name="Chapman J.A."/>
            <person name="Shapiro H."/>
            <person name="Aerts A."/>
            <person name="Otillar R.P."/>
            <person name="Terry A.Y."/>
            <person name="Boore J.L."/>
            <person name="Grigoriev I.V."/>
            <person name="Lindberg D.R."/>
            <person name="Seaver E.C."/>
            <person name="Weisblat D.A."/>
            <person name="Putnam N.H."/>
            <person name="Rokhsar D.S."/>
        </authorList>
    </citation>
    <scope>NUCLEOTIDE SEQUENCE</scope>
</reference>
<dbReference type="OrthoDB" id="29444at2759"/>
<keyword evidence="7 8" id="KW-0472">Membrane</keyword>
<evidence type="ECO:0000256" key="4">
    <source>
        <dbReference type="ARBA" id="ARBA00022692"/>
    </source>
</evidence>
<evidence type="ECO:0000313" key="11">
    <source>
        <dbReference type="EMBL" id="ESO06461.1"/>
    </source>
</evidence>
<reference evidence="12" key="3">
    <citation type="submission" date="2015-06" db="UniProtKB">
        <authorList>
            <consortium name="EnsemblMetazoa"/>
        </authorList>
    </citation>
    <scope>IDENTIFICATION</scope>
</reference>
<dbReference type="PANTHER" id="PTHR45820:SF4">
    <property type="entry name" value="ZINC TRANSPORTER 63C, ISOFORM F"/>
    <property type="match status" value="1"/>
</dbReference>
<comment type="subcellular location">
    <subcellularLocation>
        <location evidence="1">Membrane</location>
        <topology evidence="1">Multi-pass membrane protein</topology>
    </subcellularLocation>
</comment>
<dbReference type="SUPFAM" id="SSF161111">
    <property type="entry name" value="Cation efflux protein transmembrane domain-like"/>
    <property type="match status" value="1"/>
</dbReference>
<dbReference type="PANTHER" id="PTHR45820">
    <property type="entry name" value="FI23527P1"/>
    <property type="match status" value="1"/>
</dbReference>
<dbReference type="EnsemblMetazoa" id="HelroT155708">
    <property type="protein sequence ID" value="HelroP155708"/>
    <property type="gene ID" value="HelroG155708"/>
</dbReference>
<feature type="transmembrane region" description="Helical" evidence="8">
    <location>
        <begin position="43"/>
        <end position="62"/>
    </location>
</feature>
<evidence type="ECO:0000256" key="3">
    <source>
        <dbReference type="ARBA" id="ARBA00022448"/>
    </source>
</evidence>
<dbReference type="EMBL" id="AMQM01000638">
    <property type="status" value="NOT_ANNOTATED_CDS"/>
    <property type="molecule type" value="Genomic_DNA"/>
</dbReference>
<sequence>MAMKDQKRQIIKLSIMIGLTFIFFLCELVVGHITNSLALIGDSYHMISDVLALVIGLACLAISTRSSKQNTFGWARAEILGALVNSVFLAALCFTIFIEAIQRLITPNNLENPKLLLIVGSVGLLINLLGLAIFYNETHGHSHGGNARQERPIKEKENFLQMETCPSTSGNVTENVRENGKIESFNVSTAENRSGNASSKASQMNIKGVFLHILGDALGSLVVITSALVVIFCEGGWVAYVDPVLSIFIVVIILSTTYSLLKQSALILIQHVPDHIRIAELSQKLCSEIDGILGIHELHIWQLVGNRIIASVHVKCRNAEEYKSLSVKIKDFFHDEGIHSTTIQPEFVEVCNQFSTIFIRLTIKT</sequence>
<dbReference type="Gene3D" id="1.20.1510.10">
    <property type="entry name" value="Cation efflux protein transmembrane domain"/>
    <property type="match status" value="1"/>
</dbReference>
<accession>T1ELL2</accession>
<evidence type="ECO:0000313" key="12">
    <source>
        <dbReference type="EnsemblMetazoa" id="HelroP155708"/>
    </source>
</evidence>
<dbReference type="NCBIfam" id="TIGR01297">
    <property type="entry name" value="CDF"/>
    <property type="match status" value="1"/>
</dbReference>
<dbReference type="KEGG" id="hro:HELRODRAFT_155708"/>
<name>T1ELL2_HELRO</name>
<keyword evidence="5" id="KW-0862">Zinc</keyword>
<dbReference type="AlphaFoldDB" id="T1ELL2"/>
<gene>
    <name evidence="12" type="primary">20197462</name>
    <name evidence="11" type="ORF">HELRODRAFT_155708</name>
</gene>
<protein>
    <recommendedName>
        <fullName evidence="14">Zinc transporter 1</fullName>
    </recommendedName>
</protein>
<evidence type="ECO:0000256" key="7">
    <source>
        <dbReference type="ARBA" id="ARBA00023136"/>
    </source>
</evidence>
<dbReference type="OMA" id="CFTIFVD"/>
<dbReference type="STRING" id="6412.T1ELL2"/>
<organism evidence="12 13">
    <name type="scientific">Helobdella robusta</name>
    <name type="common">Californian leech</name>
    <dbReference type="NCBI Taxonomy" id="6412"/>
    <lineage>
        <taxon>Eukaryota</taxon>
        <taxon>Metazoa</taxon>
        <taxon>Spiralia</taxon>
        <taxon>Lophotrochozoa</taxon>
        <taxon>Annelida</taxon>
        <taxon>Clitellata</taxon>
        <taxon>Hirudinea</taxon>
        <taxon>Rhynchobdellida</taxon>
        <taxon>Glossiphoniidae</taxon>
        <taxon>Helobdella</taxon>
    </lineage>
</organism>
<keyword evidence="3" id="KW-0813">Transport</keyword>
<dbReference type="GO" id="GO:0010312">
    <property type="term" value="P:detoxification of zinc ion"/>
    <property type="evidence" value="ECO:0000318"/>
    <property type="project" value="GO_Central"/>
</dbReference>
<feature type="transmembrane region" description="Helical" evidence="8">
    <location>
        <begin position="115"/>
        <end position="135"/>
    </location>
</feature>
<dbReference type="Pfam" id="PF01545">
    <property type="entry name" value="Cation_efflux"/>
    <property type="match status" value="1"/>
</dbReference>
<dbReference type="HOGENOM" id="CLU_013430_4_3_1"/>
<feature type="transmembrane region" description="Helical" evidence="8">
    <location>
        <begin position="209"/>
        <end position="232"/>
    </location>
</feature>
<evidence type="ECO:0008006" key="14">
    <source>
        <dbReference type="Google" id="ProtNLM"/>
    </source>
</evidence>
<dbReference type="InterPro" id="IPR027469">
    <property type="entry name" value="Cation_efflux_TMD_sf"/>
</dbReference>
<comment type="similarity">
    <text evidence="2">Belongs to the cation diffusion facilitator (CDF) transporter (TC 2.A.4) family. SLC30A subfamily.</text>
</comment>
<dbReference type="eggNOG" id="KOG1483">
    <property type="taxonomic scope" value="Eukaryota"/>
</dbReference>
<dbReference type="InParanoid" id="T1ELL2"/>
<evidence type="ECO:0000256" key="6">
    <source>
        <dbReference type="ARBA" id="ARBA00022989"/>
    </source>
</evidence>